<evidence type="ECO:0000313" key="10">
    <source>
        <dbReference type="EMBL" id="KAK7071242.1"/>
    </source>
</evidence>
<evidence type="ECO:0000256" key="3">
    <source>
        <dbReference type="ARBA" id="ARBA00015571"/>
    </source>
</evidence>
<keyword evidence="11" id="KW-1185">Reference proteome</keyword>
<evidence type="ECO:0000256" key="1">
    <source>
        <dbReference type="ARBA" id="ARBA00004141"/>
    </source>
</evidence>
<evidence type="ECO:0000313" key="11">
    <source>
        <dbReference type="Proteomes" id="UP001381693"/>
    </source>
</evidence>
<keyword evidence="6 9" id="KW-0472">Membrane</keyword>
<dbReference type="Pfam" id="PF05934">
    <property type="entry name" value="MCLC"/>
    <property type="match status" value="1"/>
</dbReference>
<evidence type="ECO:0000256" key="9">
    <source>
        <dbReference type="SAM" id="Phobius"/>
    </source>
</evidence>
<feature type="region of interest" description="Disordered" evidence="8">
    <location>
        <begin position="457"/>
        <end position="616"/>
    </location>
</feature>
<keyword evidence="7" id="KW-0175">Coiled coil</keyword>
<feature type="compositionally biased region" description="Polar residues" evidence="8">
    <location>
        <begin position="667"/>
        <end position="677"/>
    </location>
</feature>
<reference evidence="10 11" key="1">
    <citation type="submission" date="2023-11" db="EMBL/GenBank/DDBJ databases">
        <title>Halocaridina rubra genome assembly.</title>
        <authorList>
            <person name="Smith C."/>
        </authorList>
    </citation>
    <scope>NUCLEOTIDE SEQUENCE [LARGE SCALE GENOMIC DNA]</scope>
    <source>
        <strain evidence="10">EP-1</strain>
        <tissue evidence="10">Whole</tissue>
    </source>
</reference>
<dbReference type="InterPro" id="IPR009231">
    <property type="entry name" value="Chloride_chnl_CLIC-like"/>
</dbReference>
<dbReference type="PANTHER" id="PTHR34093:SF1">
    <property type="entry name" value="CHLORIDE CHANNEL CLIC-LIKE PROTEIN 1"/>
    <property type="match status" value="1"/>
</dbReference>
<evidence type="ECO:0000256" key="6">
    <source>
        <dbReference type="ARBA" id="ARBA00023136"/>
    </source>
</evidence>
<evidence type="ECO:0000256" key="8">
    <source>
        <dbReference type="SAM" id="MobiDB-lite"/>
    </source>
</evidence>
<feature type="compositionally biased region" description="Polar residues" evidence="8">
    <location>
        <begin position="607"/>
        <end position="616"/>
    </location>
</feature>
<keyword evidence="5 9" id="KW-1133">Transmembrane helix</keyword>
<evidence type="ECO:0000256" key="4">
    <source>
        <dbReference type="ARBA" id="ARBA00022692"/>
    </source>
</evidence>
<dbReference type="EMBL" id="JAXCGZ010015112">
    <property type="protein sequence ID" value="KAK7071242.1"/>
    <property type="molecule type" value="Genomic_DNA"/>
</dbReference>
<dbReference type="GO" id="GO:0005783">
    <property type="term" value="C:endoplasmic reticulum"/>
    <property type="evidence" value="ECO:0007669"/>
    <property type="project" value="TreeGrafter"/>
</dbReference>
<dbReference type="Proteomes" id="UP001381693">
    <property type="component" value="Unassembled WGS sequence"/>
</dbReference>
<gene>
    <name evidence="10" type="ORF">SK128_015146</name>
</gene>
<accession>A0AAN9A655</accession>
<feature type="transmembrane region" description="Helical" evidence="9">
    <location>
        <begin position="207"/>
        <end position="224"/>
    </location>
</feature>
<dbReference type="GO" id="GO:0005254">
    <property type="term" value="F:chloride channel activity"/>
    <property type="evidence" value="ECO:0007669"/>
    <property type="project" value="TreeGrafter"/>
</dbReference>
<sequence length="702" mass="79624">MLNYHGQKNQPKEVLQNTMFDSKFTIREKDACNFEVLKLEEERKKLGHCQEQVMELKQAIESDKQKLKAMEKKLMSEGTVDISAFYRRSVLHLWNTLALEGVKLQDSDSALIKHLIVRVSSDDLKTLQDYINNQNNVQQVDEFLQYAFQLEDLPEHDRFIWIGHAMDYAKNVEVWLYALCIAFLLLGVWASYLFIQDIQRELRWTRVIMMMIVLTFLICCLWHWRHMHKVAASRRHAQMMKKGFTNIPEECKPGGQVSSGIWEWFKVRVIGTPDVCERYYEDLMIDPTEEITPGMVIAETLAKFFLQPLQHLGSESAKFITNFYQTVPIGYHIHATVFFVVLLIIILFAFCGYGIDFPFWMGGIRPIYRTETADTSEVERIRNEAISQLQADRDAFLTESHKMLSDIAKAASSSQVQTGMQPLMMMSSGIIQSQLELLIARKFSNIISCNSNLGTSLEHSHPEPSAVQIVSSTPLRRPCTPQKKDCGSLAKEDVRDGGAEDFEKTEDYESVSVATDAAHYRLVGSPRKNDLKPQSQSDRTASTSTLTGSGRKNDLTPQSQGDRVVSTRTNTPGYVNPRQRTEDVKMALSEDINTTSVRRRPMRKISNDSQTLYSENASQSLNVRRIGKTSEDNESDSRNFLVKVQSILEDSSNSGVCQGSDGDESSSKVSCTSLNESQTEDEIELSTAGAKFLGKIRKVMTP</sequence>
<dbReference type="AlphaFoldDB" id="A0AAN9A655"/>
<name>A0AAN9A655_HALRR</name>
<comment type="similarity">
    <text evidence="2">Belongs to the chloride channel MCLC family.</text>
</comment>
<proteinExistence type="inferred from homology"/>
<feature type="coiled-coil region" evidence="7">
    <location>
        <begin position="39"/>
        <end position="77"/>
    </location>
</feature>
<keyword evidence="4 9" id="KW-0812">Transmembrane</keyword>
<evidence type="ECO:0000256" key="7">
    <source>
        <dbReference type="SAM" id="Coils"/>
    </source>
</evidence>
<feature type="compositionally biased region" description="Basic and acidic residues" evidence="8">
    <location>
        <begin position="482"/>
        <end position="507"/>
    </location>
</feature>
<dbReference type="PANTHER" id="PTHR34093">
    <property type="entry name" value="CHLORIDE CHANNEL CLIC-LIKE PROTEIN 1"/>
    <property type="match status" value="1"/>
</dbReference>
<organism evidence="10 11">
    <name type="scientific">Halocaridina rubra</name>
    <name type="common">Hawaiian red shrimp</name>
    <dbReference type="NCBI Taxonomy" id="373956"/>
    <lineage>
        <taxon>Eukaryota</taxon>
        <taxon>Metazoa</taxon>
        <taxon>Ecdysozoa</taxon>
        <taxon>Arthropoda</taxon>
        <taxon>Crustacea</taxon>
        <taxon>Multicrustacea</taxon>
        <taxon>Malacostraca</taxon>
        <taxon>Eumalacostraca</taxon>
        <taxon>Eucarida</taxon>
        <taxon>Decapoda</taxon>
        <taxon>Pleocyemata</taxon>
        <taxon>Caridea</taxon>
        <taxon>Atyoidea</taxon>
        <taxon>Atyidae</taxon>
        <taxon>Halocaridina</taxon>
    </lineage>
</organism>
<comment type="caution">
    <text evidence="10">The sequence shown here is derived from an EMBL/GenBank/DDBJ whole genome shotgun (WGS) entry which is preliminary data.</text>
</comment>
<feature type="region of interest" description="Disordered" evidence="8">
    <location>
        <begin position="651"/>
        <end position="683"/>
    </location>
</feature>
<feature type="transmembrane region" description="Helical" evidence="9">
    <location>
        <begin position="331"/>
        <end position="355"/>
    </location>
</feature>
<feature type="compositionally biased region" description="Polar residues" evidence="8">
    <location>
        <begin position="532"/>
        <end position="573"/>
    </location>
</feature>
<comment type="subcellular location">
    <subcellularLocation>
        <location evidence="1">Membrane</location>
        <topology evidence="1">Multi-pass membrane protein</topology>
    </subcellularLocation>
</comment>
<evidence type="ECO:0000256" key="2">
    <source>
        <dbReference type="ARBA" id="ARBA00005944"/>
    </source>
</evidence>
<feature type="transmembrane region" description="Helical" evidence="9">
    <location>
        <begin position="174"/>
        <end position="195"/>
    </location>
</feature>
<evidence type="ECO:0000256" key="5">
    <source>
        <dbReference type="ARBA" id="ARBA00022989"/>
    </source>
</evidence>
<dbReference type="GO" id="GO:0016020">
    <property type="term" value="C:membrane"/>
    <property type="evidence" value="ECO:0007669"/>
    <property type="project" value="UniProtKB-SubCell"/>
</dbReference>
<protein>
    <recommendedName>
        <fullName evidence="3">Chloride channel CLIC-like protein 1</fullName>
    </recommendedName>
</protein>